<comment type="caution">
    <text evidence="3">The sequence shown here is derived from an EMBL/GenBank/DDBJ whole genome shotgun (WGS) entry which is preliminary data.</text>
</comment>
<evidence type="ECO:0000313" key="4">
    <source>
        <dbReference type="Proteomes" id="UP001225072"/>
    </source>
</evidence>
<feature type="transmembrane region" description="Helical" evidence="1">
    <location>
        <begin position="44"/>
        <end position="65"/>
    </location>
</feature>
<evidence type="ECO:0000256" key="1">
    <source>
        <dbReference type="SAM" id="Phobius"/>
    </source>
</evidence>
<feature type="transmembrane region" description="Helical" evidence="1">
    <location>
        <begin position="12"/>
        <end position="32"/>
    </location>
</feature>
<keyword evidence="4" id="KW-1185">Reference proteome</keyword>
<keyword evidence="3" id="KW-0418">Kinase</keyword>
<evidence type="ECO:0000259" key="2">
    <source>
        <dbReference type="Pfam" id="PF06580"/>
    </source>
</evidence>
<dbReference type="PANTHER" id="PTHR34220:SF7">
    <property type="entry name" value="SENSOR HISTIDINE KINASE YPDA"/>
    <property type="match status" value="1"/>
</dbReference>
<dbReference type="Pfam" id="PF06580">
    <property type="entry name" value="His_kinase"/>
    <property type="match status" value="1"/>
</dbReference>
<dbReference type="Proteomes" id="UP001225072">
    <property type="component" value="Unassembled WGS sequence"/>
</dbReference>
<reference evidence="3 4" key="1">
    <citation type="submission" date="2023-07" db="EMBL/GenBank/DDBJ databases">
        <title>Functional and genomic diversity of the sorghum phyllosphere microbiome.</title>
        <authorList>
            <person name="Shade A."/>
        </authorList>
    </citation>
    <scope>NUCLEOTIDE SEQUENCE [LARGE SCALE GENOMIC DNA]</scope>
    <source>
        <strain evidence="3 4">SORGH_AS_1064</strain>
    </source>
</reference>
<dbReference type="InterPro" id="IPR050640">
    <property type="entry name" value="Bact_2-comp_sensor_kinase"/>
</dbReference>
<accession>A0ABU0TJE1</accession>
<feature type="transmembrane region" description="Helical" evidence="1">
    <location>
        <begin position="127"/>
        <end position="145"/>
    </location>
</feature>
<gene>
    <name evidence="3" type="ORF">QE404_002321</name>
</gene>
<keyword evidence="1" id="KW-0472">Membrane</keyword>
<dbReference type="GO" id="GO:0004673">
    <property type="term" value="F:protein histidine kinase activity"/>
    <property type="evidence" value="ECO:0007669"/>
    <property type="project" value="UniProtKB-EC"/>
</dbReference>
<feature type="domain" description="Signal transduction histidine kinase internal region" evidence="2">
    <location>
        <begin position="165"/>
        <end position="242"/>
    </location>
</feature>
<feature type="transmembrane region" description="Helical" evidence="1">
    <location>
        <begin position="77"/>
        <end position="101"/>
    </location>
</feature>
<evidence type="ECO:0000313" key="3">
    <source>
        <dbReference type="EMBL" id="MDQ1097174.1"/>
    </source>
</evidence>
<sequence length="350" mass="40691">MEKAQKDHSLSVIGYQAVFWTALFFFGLAQAYSHNGDESLKEIILYNLCHLLFEIVTANMIYYFLVRHFFDRKRYVLFIINTLIAVYLFSVLNRIFIVYAAEPFFSSEPQDSLGAIITDLNYLLTHYAFPIITISFIFICFMHILRYKNEKQDRIRLQKEKAELELKVLKSSLNPHFLFNTLNNIYSLSLNHPEDTPESIAGLADIFDYVIYKGPQKLIRITDEMAVIERYMELEKLRYGSNFHIEKAVNVSTENMIPPLLYLSLVENAFKHGGNAKGGLNISLELHADEMESVLRVQNSCFGERHDTEAGIGLKNIEEQLKLYYQNNFQLNIREDPKYFSVEMITPAKL</sequence>
<keyword evidence="1" id="KW-1133">Transmembrane helix</keyword>
<protein>
    <submittedName>
        <fullName evidence="3">Two-component system sensor histidine kinase AlgZ</fullName>
        <ecNumber evidence="3">2.7.13.3</ecNumber>
    </submittedName>
</protein>
<keyword evidence="1" id="KW-0812">Transmembrane</keyword>
<proteinExistence type="predicted"/>
<dbReference type="EMBL" id="JAUTAL010000001">
    <property type="protein sequence ID" value="MDQ1097174.1"/>
    <property type="molecule type" value="Genomic_DNA"/>
</dbReference>
<dbReference type="InterPro" id="IPR036890">
    <property type="entry name" value="HATPase_C_sf"/>
</dbReference>
<dbReference type="InterPro" id="IPR010559">
    <property type="entry name" value="Sig_transdc_His_kin_internal"/>
</dbReference>
<dbReference type="RefSeq" id="WP_307450517.1">
    <property type="nucleotide sequence ID" value="NZ_JAUTAL010000001.1"/>
</dbReference>
<organism evidence="3 4">
    <name type="scientific">Chryseobacterium camelliae</name>
    <dbReference type="NCBI Taxonomy" id="1265445"/>
    <lineage>
        <taxon>Bacteria</taxon>
        <taxon>Pseudomonadati</taxon>
        <taxon>Bacteroidota</taxon>
        <taxon>Flavobacteriia</taxon>
        <taxon>Flavobacteriales</taxon>
        <taxon>Weeksellaceae</taxon>
        <taxon>Chryseobacterium group</taxon>
        <taxon>Chryseobacterium</taxon>
    </lineage>
</organism>
<name>A0ABU0TJE1_9FLAO</name>
<keyword evidence="3" id="KW-0808">Transferase</keyword>
<dbReference type="PANTHER" id="PTHR34220">
    <property type="entry name" value="SENSOR HISTIDINE KINASE YPDA"/>
    <property type="match status" value="1"/>
</dbReference>
<dbReference type="EC" id="2.7.13.3" evidence="3"/>
<dbReference type="Gene3D" id="3.30.565.10">
    <property type="entry name" value="Histidine kinase-like ATPase, C-terminal domain"/>
    <property type="match status" value="1"/>
</dbReference>